<evidence type="ECO:0000313" key="3">
    <source>
        <dbReference type="EMBL" id="SFL05591.1"/>
    </source>
</evidence>
<keyword evidence="4" id="KW-1185">Reference proteome</keyword>
<name>A0A1I4EN68_9ACTN</name>
<reference evidence="4" key="1">
    <citation type="submission" date="2016-10" db="EMBL/GenBank/DDBJ databases">
        <authorList>
            <person name="Varghese N."/>
            <person name="Submissions S."/>
        </authorList>
    </citation>
    <scope>NUCLEOTIDE SEQUENCE [LARGE SCALE GENOMIC DNA]</scope>
    <source>
        <strain evidence="4">CGMCC 4.2126</strain>
    </source>
</reference>
<organism evidence="3 4">
    <name type="scientific">Streptosporangium canum</name>
    <dbReference type="NCBI Taxonomy" id="324952"/>
    <lineage>
        <taxon>Bacteria</taxon>
        <taxon>Bacillati</taxon>
        <taxon>Actinomycetota</taxon>
        <taxon>Actinomycetes</taxon>
        <taxon>Streptosporangiales</taxon>
        <taxon>Streptosporangiaceae</taxon>
        <taxon>Streptosporangium</taxon>
    </lineage>
</organism>
<feature type="compositionally biased region" description="Pro residues" evidence="1">
    <location>
        <begin position="193"/>
        <end position="209"/>
    </location>
</feature>
<proteinExistence type="predicted"/>
<feature type="transmembrane region" description="Helical" evidence="2">
    <location>
        <begin position="20"/>
        <end position="41"/>
    </location>
</feature>
<dbReference type="EMBL" id="FOQY01000050">
    <property type="protein sequence ID" value="SFL05591.1"/>
    <property type="molecule type" value="Genomic_DNA"/>
</dbReference>
<sequence length="236" mass="24556">MGYPPPYGRPPKGETGRGLAVIVIMAIGLLIGAALSVMTVLDPAASSKSPSVAPDSERSETTVRQAAQVGLDAYSGGSYGDFWDLWSAQAQTAVAREEYVRLFQLCPQPVPDVRFAVTTVTITGDDARVQATRSGDTADFVFRYEGGSWRYVPPPEELQEYRAQGVDQLARLRQAAGTCGTVAATPPASDPSVPVPPTSVPTVPDPAVPDPSASVPSDSAPVVPDPSVSAPAPPPA</sequence>
<feature type="compositionally biased region" description="Low complexity" evidence="1">
    <location>
        <begin position="181"/>
        <end position="192"/>
    </location>
</feature>
<feature type="compositionally biased region" description="Low complexity" evidence="1">
    <location>
        <begin position="210"/>
        <end position="230"/>
    </location>
</feature>
<dbReference type="RefSeq" id="WP_093891913.1">
    <property type="nucleotide sequence ID" value="NZ_FOQY01000050.1"/>
</dbReference>
<evidence type="ECO:0000256" key="2">
    <source>
        <dbReference type="SAM" id="Phobius"/>
    </source>
</evidence>
<feature type="region of interest" description="Disordered" evidence="1">
    <location>
        <begin position="181"/>
        <end position="236"/>
    </location>
</feature>
<keyword evidence="2" id="KW-0472">Membrane</keyword>
<keyword evidence="2" id="KW-1133">Transmembrane helix</keyword>
<evidence type="ECO:0000313" key="4">
    <source>
        <dbReference type="Proteomes" id="UP000199111"/>
    </source>
</evidence>
<protein>
    <submittedName>
        <fullName evidence="3">Uncharacterized protein</fullName>
    </submittedName>
</protein>
<keyword evidence="2" id="KW-0812">Transmembrane</keyword>
<evidence type="ECO:0000256" key="1">
    <source>
        <dbReference type="SAM" id="MobiDB-lite"/>
    </source>
</evidence>
<dbReference type="GeneID" id="96303408"/>
<gene>
    <name evidence="3" type="ORF">SAMN05216275_15043</name>
</gene>
<dbReference type="Proteomes" id="UP000199111">
    <property type="component" value="Unassembled WGS sequence"/>
</dbReference>
<dbReference type="AlphaFoldDB" id="A0A1I4EN68"/>
<accession>A0A1I4EN68</accession>